<dbReference type="EMBL" id="JBBMFT010000001">
    <property type="protein sequence ID" value="MEQ2454962.1"/>
    <property type="molecule type" value="Genomic_DNA"/>
</dbReference>
<evidence type="ECO:0000313" key="4">
    <source>
        <dbReference type="Proteomes" id="UP001440599"/>
    </source>
</evidence>
<protein>
    <submittedName>
        <fullName evidence="3">Tape measure protein</fullName>
    </submittedName>
</protein>
<dbReference type="InterPro" id="IPR053058">
    <property type="entry name" value="Mulikevirus_tape_measure"/>
</dbReference>
<dbReference type="RefSeq" id="WP_349138639.1">
    <property type="nucleotide sequence ID" value="NZ_JBBMFT010000001.1"/>
</dbReference>
<dbReference type="NCBIfam" id="TIGR02675">
    <property type="entry name" value="tape_meas_nterm"/>
    <property type="match status" value="1"/>
</dbReference>
<evidence type="ECO:0000313" key="3">
    <source>
        <dbReference type="EMBL" id="MEQ2454962.1"/>
    </source>
</evidence>
<dbReference type="PANTHER" id="PTHR38812:SF2">
    <property type="entry name" value="MU-LIKE PROPHAGE FLUMU PROTEIN GP42"/>
    <property type="match status" value="1"/>
</dbReference>
<dbReference type="InterPro" id="IPR013491">
    <property type="entry name" value="Tape_meas_N"/>
</dbReference>
<name>A0ABV1EM02_9FIRM</name>
<comment type="caution">
    <text evidence="3">The sequence shown here is derived from an EMBL/GenBank/DDBJ whole genome shotgun (WGS) entry which is preliminary data.</text>
</comment>
<accession>A0ABV1EM02</accession>
<dbReference type="Proteomes" id="UP001440599">
    <property type="component" value="Unassembled WGS sequence"/>
</dbReference>
<keyword evidence="4" id="KW-1185">Reference proteome</keyword>
<feature type="compositionally biased region" description="Gly residues" evidence="1">
    <location>
        <begin position="136"/>
        <end position="148"/>
    </location>
</feature>
<reference evidence="3 4" key="1">
    <citation type="submission" date="2024-03" db="EMBL/GenBank/DDBJ databases">
        <title>Human intestinal bacterial collection.</title>
        <authorList>
            <person name="Pauvert C."/>
            <person name="Hitch T.C.A."/>
            <person name="Clavel T."/>
        </authorList>
    </citation>
    <scope>NUCLEOTIDE SEQUENCE [LARGE SCALE GENOMIC DNA]</scope>
    <source>
        <strain evidence="3 4">CLA-AP-H34</strain>
    </source>
</reference>
<feature type="domain" description="Tape measure protein N-terminal" evidence="2">
    <location>
        <begin position="285"/>
        <end position="442"/>
    </location>
</feature>
<dbReference type="PANTHER" id="PTHR38812">
    <property type="entry name" value="MU-LIKE PROPHAGE FLUMU PROTEIN GP42"/>
    <property type="match status" value="1"/>
</dbReference>
<gene>
    <name evidence="3" type="ORF">WMO45_00350</name>
</gene>
<sequence length="713" mass="75738">MASQRSDVTLALSVQDNLSASIRAMQSSLTPFRNDIDALQRDLDVLSNTRYKLKMDLTQAQNELKAAQRAFDQLGQAADEAERAAAGERLQQAQNNYEHLRQQLDLVSRQARQTQRDMERLGDVARRNDNRAGSSGSSGGSGGSGGGSGDNASLLATLGKAGLLDMAGDAAQEIAGTLVTSAFGSTAGSVFSSGLSGALSGAAIGSIIPGIGTAVGAAVGGALGLLQGGTQAFEGRDDAFKEYYAGLYEQGKTAAQESLESGSATAAQRELDAIAFEQLLGADASGRYLADLRTLAARTPLEYSDLTGMSRALATGFGDSPERMLELMQAIGDAGSAVGVTAADMEEMARAMSRMNSSGKATLEYLNIFQDRGVDAIGMLSEAMGKTQGEIYDMISKGEIGGQYAADILQAGMQERYSGAMERMATTFDGLTSTLEDTMAELDNAMGEGYNETRSEGLQAEIDTYSGVLGTAVENLNRIAGENQAYLENLGEQYLREALGAVLLGQDTTLYAPEQQEELARKRTEYLAASAEYQQTGDREAAAVMERVYQETQALATASYESSDIYQDIQGQELDTLKSIREDVKGLPAYLNSYNMQREQDKGLLATGSGSSSSTGSTSVPLGERFSEGSILGNLFASHAYGLERVPYNGYAALLHEGERVLTASQAREKERSNPAPVAITGNTFVIRQESDVESVAETLYRKIRLAEEGGIR</sequence>
<feature type="region of interest" description="Disordered" evidence="1">
    <location>
        <begin position="110"/>
        <end position="148"/>
    </location>
</feature>
<evidence type="ECO:0000256" key="1">
    <source>
        <dbReference type="SAM" id="MobiDB-lite"/>
    </source>
</evidence>
<feature type="compositionally biased region" description="Basic and acidic residues" evidence="1">
    <location>
        <begin position="114"/>
        <end position="130"/>
    </location>
</feature>
<proteinExistence type="predicted"/>
<evidence type="ECO:0000259" key="2">
    <source>
        <dbReference type="Pfam" id="PF20155"/>
    </source>
</evidence>
<organism evidence="3 4">
    <name type="scientific">Flavonifractor hominis</name>
    <dbReference type="NCBI Taxonomy" id="3133178"/>
    <lineage>
        <taxon>Bacteria</taxon>
        <taxon>Bacillati</taxon>
        <taxon>Bacillota</taxon>
        <taxon>Clostridia</taxon>
        <taxon>Eubacteriales</taxon>
        <taxon>Oscillospiraceae</taxon>
        <taxon>Flavonifractor</taxon>
    </lineage>
</organism>
<dbReference type="Pfam" id="PF20155">
    <property type="entry name" value="TMP_3"/>
    <property type="match status" value="1"/>
</dbReference>